<keyword evidence="6" id="KW-1185">Reference proteome</keyword>
<evidence type="ECO:0000313" key="5">
    <source>
        <dbReference type="EMBL" id="MFD2534047.1"/>
    </source>
</evidence>
<reference evidence="6" key="1">
    <citation type="journal article" date="2019" name="Int. J. Syst. Evol. Microbiol.">
        <title>The Global Catalogue of Microorganisms (GCM) 10K type strain sequencing project: providing services to taxonomists for standard genome sequencing and annotation.</title>
        <authorList>
            <consortium name="The Broad Institute Genomics Platform"/>
            <consortium name="The Broad Institute Genome Sequencing Center for Infectious Disease"/>
            <person name="Wu L."/>
            <person name="Ma J."/>
        </authorList>
    </citation>
    <scope>NUCLEOTIDE SEQUENCE [LARGE SCALE GENOMIC DNA]</scope>
    <source>
        <strain evidence="6">KCTC 42903</strain>
    </source>
</reference>
<dbReference type="EMBL" id="JBHULK010000001">
    <property type="protein sequence ID" value="MFD2534047.1"/>
    <property type="molecule type" value="Genomic_DNA"/>
</dbReference>
<keyword evidence="2 3" id="KW-0067">ATP-binding</keyword>
<protein>
    <submittedName>
        <fullName evidence="5">ATPase</fullName>
    </submittedName>
</protein>
<dbReference type="SUPFAM" id="SSF52980">
    <property type="entry name" value="Restriction endonuclease-like"/>
    <property type="match status" value="1"/>
</dbReference>
<dbReference type="InterPro" id="IPR011856">
    <property type="entry name" value="tRNA_endonuc-like_dom_sf"/>
</dbReference>
<dbReference type="CDD" id="cd22308">
    <property type="entry name" value="Af1548-like"/>
    <property type="match status" value="1"/>
</dbReference>
<dbReference type="PROSITE" id="PS51161">
    <property type="entry name" value="ATP_CONE"/>
    <property type="match status" value="1"/>
</dbReference>
<dbReference type="Gene3D" id="3.40.1350.10">
    <property type="match status" value="1"/>
</dbReference>
<feature type="domain" description="ATP-cone" evidence="4">
    <location>
        <begin position="5"/>
        <end position="86"/>
    </location>
</feature>
<dbReference type="RefSeq" id="WP_388013835.1">
    <property type="nucleotide sequence ID" value="NZ_JBHUDT010000001.1"/>
</dbReference>
<gene>
    <name evidence="5" type="ORF">ACFSQS_02935</name>
</gene>
<name>A0ABW5JRL5_9FLAO</name>
<evidence type="ECO:0000256" key="1">
    <source>
        <dbReference type="ARBA" id="ARBA00022741"/>
    </source>
</evidence>
<evidence type="ECO:0000256" key="3">
    <source>
        <dbReference type="PROSITE-ProRule" id="PRU00492"/>
    </source>
</evidence>
<evidence type="ECO:0000259" key="4">
    <source>
        <dbReference type="PROSITE" id="PS51161"/>
    </source>
</evidence>
<dbReference type="InterPro" id="IPR054374">
    <property type="entry name" value="AF1548-like_C"/>
</dbReference>
<sequence length="284" mass="32133">MEKQIYIKKGNDEIELFSFEKLKKSLKSAGASKDVIETIILGIQPNLYDGMSSNEIYKKAFAILKKHNKICASRYSLKRALFDLGPTGFPFERLVAALLKEKGYITKVSVILDGACVTHEIDVLAEKDVNVYAIECKFHSDAKGSSNVKVPLYINSRFLDIQQQWNTNSNKKTHLKQGWLVTNTRFSEDAINYAKCVGLTLLSWNYPKNNGLKANIDSMALYPVTTLTTLTRKEKHQLIEKDVVLVKELLNASNTMKNIGLSEKRIHHVLDEIKKLCNVTQHNA</sequence>
<accession>A0ABW5JRL5</accession>
<dbReference type="InterPro" id="IPR011335">
    <property type="entry name" value="Restrct_endonuc-II-like"/>
</dbReference>
<comment type="caution">
    <text evidence="5">The sequence shown here is derived from an EMBL/GenBank/DDBJ whole genome shotgun (WGS) entry which is preliminary data.</text>
</comment>
<evidence type="ECO:0000313" key="6">
    <source>
        <dbReference type="Proteomes" id="UP001597441"/>
    </source>
</evidence>
<keyword evidence="1 3" id="KW-0547">Nucleotide-binding</keyword>
<dbReference type="InterPro" id="IPR005144">
    <property type="entry name" value="ATP-cone_dom"/>
</dbReference>
<evidence type="ECO:0000256" key="2">
    <source>
        <dbReference type="ARBA" id="ARBA00022840"/>
    </source>
</evidence>
<dbReference type="Proteomes" id="UP001597441">
    <property type="component" value="Unassembled WGS sequence"/>
</dbReference>
<proteinExistence type="predicted"/>
<dbReference type="Gene3D" id="1.10.150.20">
    <property type="entry name" value="5' to 3' exonuclease, C-terminal subdomain"/>
    <property type="match status" value="1"/>
</dbReference>
<organism evidence="5 6">
    <name type="scientific">Gelatiniphilus marinus</name>
    <dbReference type="NCBI Taxonomy" id="1759464"/>
    <lineage>
        <taxon>Bacteria</taxon>
        <taxon>Pseudomonadati</taxon>
        <taxon>Bacteroidota</taxon>
        <taxon>Flavobacteriia</taxon>
        <taxon>Flavobacteriales</taxon>
        <taxon>Flavobacteriaceae</taxon>
        <taxon>Gelatiniphilus</taxon>
    </lineage>
</organism>
<dbReference type="Pfam" id="PF22357">
    <property type="entry name" value="AF1548-like_C"/>
    <property type="match status" value="1"/>
</dbReference>